<feature type="region of interest" description="Disordered" evidence="1">
    <location>
        <begin position="118"/>
        <end position="170"/>
    </location>
</feature>
<reference evidence="3" key="1">
    <citation type="journal article" date="2019" name="Int. J. Syst. Evol. Microbiol.">
        <title>The Global Catalogue of Microorganisms (GCM) 10K type strain sequencing project: providing services to taxonomists for standard genome sequencing and annotation.</title>
        <authorList>
            <consortium name="The Broad Institute Genomics Platform"/>
            <consortium name="The Broad Institute Genome Sequencing Center for Infectious Disease"/>
            <person name="Wu L."/>
            <person name="Ma J."/>
        </authorList>
    </citation>
    <scope>NUCLEOTIDE SEQUENCE [LARGE SCALE GENOMIC DNA]</scope>
    <source>
        <strain evidence="3">ZS-22-S1</strain>
    </source>
</reference>
<evidence type="ECO:0000313" key="3">
    <source>
        <dbReference type="Proteomes" id="UP001595859"/>
    </source>
</evidence>
<protein>
    <recommendedName>
        <fullName evidence="4">YtxH domain-containing protein</fullName>
    </recommendedName>
</protein>
<feature type="compositionally biased region" description="Pro residues" evidence="1">
    <location>
        <begin position="132"/>
        <end position="144"/>
    </location>
</feature>
<dbReference type="Proteomes" id="UP001595859">
    <property type="component" value="Unassembled WGS sequence"/>
</dbReference>
<dbReference type="EMBL" id="JBHSIS010000017">
    <property type="protein sequence ID" value="MFC4857342.1"/>
    <property type="molecule type" value="Genomic_DNA"/>
</dbReference>
<evidence type="ECO:0000256" key="1">
    <source>
        <dbReference type="SAM" id="MobiDB-lite"/>
    </source>
</evidence>
<evidence type="ECO:0008006" key="4">
    <source>
        <dbReference type="Google" id="ProtNLM"/>
    </source>
</evidence>
<comment type="caution">
    <text evidence="2">The sequence shown here is derived from an EMBL/GenBank/DDBJ whole genome shotgun (WGS) entry which is preliminary data.</text>
</comment>
<name>A0ABV9SA32_9PSEU</name>
<gene>
    <name evidence="2" type="ORF">ACFPCV_27915</name>
</gene>
<dbReference type="RefSeq" id="WP_378059326.1">
    <property type="nucleotide sequence ID" value="NZ_JBHSIS010000017.1"/>
</dbReference>
<evidence type="ECO:0000313" key="2">
    <source>
        <dbReference type="EMBL" id="MFC4857342.1"/>
    </source>
</evidence>
<sequence>MTGFKVKPDYLQDAANKLDGLARTITNAKDTLSSKGDLPTLDPLSKAMAVAGMLLGGIPLGPLVGIAGRFGGKAISGAHDPYPEIRAAWLSALPRYARLLARDADQLRKSGDDYWRQDHAGGNRFRGIDPTYPMPRVPAGPVAPMPRRRGGGPVPTMPTPKPGPIGNEPI</sequence>
<proteinExistence type="predicted"/>
<accession>A0ABV9SA32</accession>
<organism evidence="2 3">
    <name type="scientific">Actinophytocola glycyrrhizae</name>
    <dbReference type="NCBI Taxonomy" id="2044873"/>
    <lineage>
        <taxon>Bacteria</taxon>
        <taxon>Bacillati</taxon>
        <taxon>Actinomycetota</taxon>
        <taxon>Actinomycetes</taxon>
        <taxon>Pseudonocardiales</taxon>
        <taxon>Pseudonocardiaceae</taxon>
    </lineage>
</organism>
<keyword evidence="3" id="KW-1185">Reference proteome</keyword>